<feature type="region of interest" description="Disordered" evidence="1">
    <location>
        <begin position="110"/>
        <end position="177"/>
    </location>
</feature>
<proteinExistence type="predicted"/>
<feature type="transmembrane region" description="Helical" evidence="2">
    <location>
        <begin position="386"/>
        <end position="407"/>
    </location>
</feature>
<dbReference type="GO" id="GO:0003676">
    <property type="term" value="F:nucleic acid binding"/>
    <property type="evidence" value="ECO:0007669"/>
    <property type="project" value="InterPro"/>
</dbReference>
<keyword evidence="2" id="KW-1133">Transmembrane helix</keyword>
<keyword evidence="2" id="KW-0812">Transmembrane</keyword>
<dbReference type="Gene3D" id="3.30.420.10">
    <property type="entry name" value="Ribonuclease H-like superfamily/Ribonuclease H"/>
    <property type="match status" value="1"/>
</dbReference>
<evidence type="ECO:0000313" key="5">
    <source>
        <dbReference type="Proteomes" id="UP000321947"/>
    </source>
</evidence>
<dbReference type="GO" id="GO:0015074">
    <property type="term" value="P:DNA integration"/>
    <property type="evidence" value="ECO:0007669"/>
    <property type="project" value="InterPro"/>
</dbReference>
<dbReference type="PANTHER" id="PTHR35046:SF9">
    <property type="entry name" value="RNA-DIRECTED DNA POLYMERASE"/>
    <property type="match status" value="1"/>
</dbReference>
<organism evidence="4 5">
    <name type="scientific">Cucumis melo var. makuwa</name>
    <name type="common">Oriental melon</name>
    <dbReference type="NCBI Taxonomy" id="1194695"/>
    <lineage>
        <taxon>Eukaryota</taxon>
        <taxon>Viridiplantae</taxon>
        <taxon>Streptophyta</taxon>
        <taxon>Embryophyta</taxon>
        <taxon>Tracheophyta</taxon>
        <taxon>Spermatophyta</taxon>
        <taxon>Magnoliopsida</taxon>
        <taxon>eudicotyledons</taxon>
        <taxon>Gunneridae</taxon>
        <taxon>Pentapetalae</taxon>
        <taxon>rosids</taxon>
        <taxon>fabids</taxon>
        <taxon>Cucurbitales</taxon>
        <taxon>Cucurbitaceae</taxon>
        <taxon>Benincaseae</taxon>
        <taxon>Cucumis</taxon>
    </lineage>
</organism>
<reference evidence="4 5" key="1">
    <citation type="submission" date="2019-08" db="EMBL/GenBank/DDBJ databases">
        <title>Draft genome sequences of two oriental melons (Cucumis melo L. var makuwa).</title>
        <authorList>
            <person name="Kwon S.-Y."/>
        </authorList>
    </citation>
    <scope>NUCLEOTIDE SEQUENCE [LARGE SCALE GENOMIC DNA]</scope>
    <source>
        <strain evidence="5">cv. Chang Bougi</strain>
        <tissue evidence="4">Leaf</tissue>
    </source>
</reference>
<keyword evidence="2" id="KW-0472">Membrane</keyword>
<evidence type="ECO:0000313" key="4">
    <source>
        <dbReference type="EMBL" id="TYK29759.1"/>
    </source>
</evidence>
<dbReference type="InterPro" id="IPR012337">
    <property type="entry name" value="RNaseH-like_sf"/>
</dbReference>
<dbReference type="InterPro" id="IPR001584">
    <property type="entry name" value="Integrase_cat-core"/>
</dbReference>
<protein>
    <submittedName>
        <fullName evidence="4">Pol protein</fullName>
    </submittedName>
</protein>
<dbReference type="EMBL" id="SSTD01001329">
    <property type="protein sequence ID" value="TYK29759.1"/>
    <property type="molecule type" value="Genomic_DNA"/>
</dbReference>
<evidence type="ECO:0000256" key="2">
    <source>
        <dbReference type="SAM" id="Phobius"/>
    </source>
</evidence>
<dbReference type="PROSITE" id="PS50994">
    <property type="entry name" value="INTEGRASE"/>
    <property type="match status" value="1"/>
</dbReference>
<evidence type="ECO:0000256" key="1">
    <source>
        <dbReference type="SAM" id="MobiDB-lite"/>
    </source>
</evidence>
<dbReference type="AlphaFoldDB" id="A0A5D3E1X2"/>
<feature type="domain" description="Integrase catalytic" evidence="3">
    <location>
        <begin position="456"/>
        <end position="570"/>
    </location>
</feature>
<accession>A0A5D3E1X2</accession>
<gene>
    <name evidence="4" type="ORF">E5676_scaffold2208G00140</name>
</gene>
<comment type="caution">
    <text evidence="4">The sequence shown here is derived from an EMBL/GenBank/DDBJ whole genome shotgun (WGS) entry which is preliminary data.</text>
</comment>
<feature type="transmembrane region" description="Helical" evidence="2">
    <location>
        <begin position="419"/>
        <end position="441"/>
    </location>
</feature>
<dbReference type="PANTHER" id="PTHR35046">
    <property type="entry name" value="ZINC KNUCKLE (CCHC-TYPE) FAMILY PROTEIN"/>
    <property type="match status" value="1"/>
</dbReference>
<dbReference type="Proteomes" id="UP000321947">
    <property type="component" value="Unassembled WGS sequence"/>
</dbReference>
<feature type="transmembrane region" description="Helical" evidence="2">
    <location>
        <begin position="686"/>
        <end position="705"/>
    </location>
</feature>
<feature type="compositionally biased region" description="Polar residues" evidence="1">
    <location>
        <begin position="161"/>
        <end position="177"/>
    </location>
</feature>
<name>A0A5D3E1X2_CUCMM</name>
<dbReference type="InterPro" id="IPR036397">
    <property type="entry name" value="RNaseH_sf"/>
</dbReference>
<evidence type="ECO:0000259" key="3">
    <source>
        <dbReference type="PROSITE" id="PS50994"/>
    </source>
</evidence>
<dbReference type="SUPFAM" id="SSF53098">
    <property type="entry name" value="Ribonuclease H-like"/>
    <property type="match status" value="1"/>
</dbReference>
<sequence>MEVMKKGKFIGKENPTRAPPDPPRQLFFFFFFLRPTVAPISSPSFSTAAARLCLSRTSSAAQRWRAVAPFPDPTIRLWPLDLPSPTIDVGVSLRCRRCCHSLSVRRLTQPKEIERSPRQSPLSPCISRRRHGVESRVSRWSAPASNDSSRAAGACTKPSRAANQVESQVEPSRTPCSPNHLSLLPSTLGHGNYLSFLEGIRELTLEFSGFTAGLIGDNSPLLGWIRWTWTRSRNLATFQVRDFLLLDLGPRQEMLCSLRTIIYVMSCSVDEYRWPDVLCIVDPGYELCRGGTKGLEISWVDCVYAVERCYKLNTTVVPNMDVMHKIDYLWFSIDCGVTISFIYGVEYLTGMVSFRIPRLICVSFEITRLICASFEITRLICVSFRVTRLICVSFGITRLICVSFGITRLMCVSFGITKLICASFGITRLICASFGIMGLMWREVAEFVNKCLVCRQVKAPRQKPAGLLQPLSVPELIWVVVDRLTKSAHFIPGKSTYTASKWAQLYMSEIVRLHGLPVSIVSDRDARFTSKFLKGLQAAMGTRLDFSTTFHPQTDGQTERLNQVLEDMLRAFFRLPLTWHHKVEVCYQDPGYELCRGGTKGLEISWVDCVYAVERCYKLNTTVVPNMDVMHRIDYLVPYRHGVLQDSSTDMCILRDHETDMCIFGITRLICVSFGITRPICVSFGITRLICASFGITGLMCAFYGTTRLFM</sequence>